<evidence type="ECO:0000256" key="2">
    <source>
        <dbReference type="ARBA" id="ARBA00023125"/>
    </source>
</evidence>
<gene>
    <name evidence="5" type="ORF">DDF65_01385</name>
</gene>
<accession>A0A2T9JYC8</accession>
<dbReference type="PANTHER" id="PTHR33204:SF18">
    <property type="entry name" value="TRANSCRIPTIONAL REGULATORY PROTEIN"/>
    <property type="match status" value="1"/>
</dbReference>
<dbReference type="Gene3D" id="1.10.10.10">
    <property type="entry name" value="Winged helix-like DNA-binding domain superfamily/Winged helix DNA-binding domain"/>
    <property type="match status" value="2"/>
</dbReference>
<evidence type="ECO:0000313" key="5">
    <source>
        <dbReference type="EMBL" id="PVM88709.1"/>
    </source>
</evidence>
<dbReference type="GO" id="GO:0003677">
    <property type="term" value="F:DNA binding"/>
    <property type="evidence" value="ECO:0007669"/>
    <property type="project" value="UniProtKB-KW"/>
</dbReference>
<dbReference type="RefSeq" id="WP_116564033.1">
    <property type="nucleotide sequence ID" value="NZ_QDKP01000008.1"/>
</dbReference>
<keyword evidence="2" id="KW-0238">DNA-binding</keyword>
<organism evidence="5 6">
    <name type="scientific">Caulobacter radicis</name>
    <dbReference type="NCBI Taxonomy" id="2172650"/>
    <lineage>
        <taxon>Bacteria</taxon>
        <taxon>Pseudomonadati</taxon>
        <taxon>Pseudomonadota</taxon>
        <taxon>Alphaproteobacteria</taxon>
        <taxon>Caulobacterales</taxon>
        <taxon>Caulobacteraceae</taxon>
        <taxon>Caulobacter</taxon>
    </lineage>
</organism>
<keyword evidence="3" id="KW-0804">Transcription</keyword>
<protein>
    <submittedName>
        <fullName evidence="5">Transcriptional regulator</fullName>
    </submittedName>
</protein>
<reference evidence="5 6" key="1">
    <citation type="submission" date="2018-04" db="EMBL/GenBank/DDBJ databases">
        <title>The genome sequence of Caulobacter sp. 736.</title>
        <authorList>
            <person name="Gao J."/>
            <person name="Sun J."/>
        </authorList>
    </citation>
    <scope>NUCLEOTIDE SEQUENCE [LARGE SCALE GENOMIC DNA]</scope>
    <source>
        <strain evidence="5 6">736</strain>
    </source>
</reference>
<dbReference type="PROSITE" id="PS51118">
    <property type="entry name" value="HTH_HXLR"/>
    <property type="match status" value="2"/>
</dbReference>
<comment type="caution">
    <text evidence="5">The sequence shown here is derived from an EMBL/GenBank/DDBJ whole genome shotgun (WGS) entry which is preliminary data.</text>
</comment>
<dbReference type="InterPro" id="IPR002577">
    <property type="entry name" value="HTH_HxlR"/>
</dbReference>
<evidence type="ECO:0000313" key="6">
    <source>
        <dbReference type="Proteomes" id="UP000244913"/>
    </source>
</evidence>
<feature type="domain" description="HTH hxlR-type" evidence="4">
    <location>
        <begin position="14"/>
        <end position="111"/>
    </location>
</feature>
<keyword evidence="6" id="KW-1185">Reference proteome</keyword>
<dbReference type="Proteomes" id="UP000244913">
    <property type="component" value="Unassembled WGS sequence"/>
</dbReference>
<feature type="domain" description="HTH hxlR-type" evidence="4">
    <location>
        <begin position="174"/>
        <end position="273"/>
    </location>
</feature>
<dbReference type="EMBL" id="QDKP01000008">
    <property type="protein sequence ID" value="PVM88709.1"/>
    <property type="molecule type" value="Genomic_DNA"/>
</dbReference>
<proteinExistence type="predicted"/>
<dbReference type="Pfam" id="PF01638">
    <property type="entry name" value="HxlR"/>
    <property type="match status" value="2"/>
</dbReference>
<dbReference type="InterPro" id="IPR036390">
    <property type="entry name" value="WH_DNA-bd_sf"/>
</dbReference>
<dbReference type="SUPFAM" id="SSF46785">
    <property type="entry name" value="Winged helix' DNA-binding domain"/>
    <property type="match status" value="2"/>
</dbReference>
<evidence type="ECO:0000256" key="1">
    <source>
        <dbReference type="ARBA" id="ARBA00023015"/>
    </source>
</evidence>
<evidence type="ECO:0000256" key="3">
    <source>
        <dbReference type="ARBA" id="ARBA00023163"/>
    </source>
</evidence>
<dbReference type="PANTHER" id="PTHR33204">
    <property type="entry name" value="TRANSCRIPTIONAL REGULATOR, MARR FAMILY"/>
    <property type="match status" value="1"/>
</dbReference>
<sequence length="314" mass="34027">MSPENHSFRSVRASSAARALNVIGDRWTLLALYAAFRGVSRFDGFVAHTGMARSLLTDRLGRLEGAGILERRPYQERPVRHGYHLTAKGLDLFAAALMILRWDQKRGEAPSDPAHRVMHRTCGCELVAELTCKACGEAVTARNTTVAPGPGAGLDPAPGPRAQRRSIVEGEGGVPPVAERAIAVLGDRWTSHLVAAAFYGLRRFADLQAELGAASNILSDRLARLTALGVLDRVRYQERPERWEYRLTDEGRELFPLLVTLMAWGDRWLAGPEGPPEVLTHGPCGQRLEAVVTCAACGGVVGPETTVLESAPPL</sequence>
<dbReference type="InterPro" id="IPR036388">
    <property type="entry name" value="WH-like_DNA-bd_sf"/>
</dbReference>
<keyword evidence="1" id="KW-0805">Transcription regulation</keyword>
<evidence type="ECO:0000259" key="4">
    <source>
        <dbReference type="PROSITE" id="PS51118"/>
    </source>
</evidence>
<name>A0A2T9JYC8_9CAUL</name>
<dbReference type="AlphaFoldDB" id="A0A2T9JYC8"/>